<keyword evidence="2 3" id="KW-0732">Signal</keyword>
<dbReference type="InterPro" id="IPR001638">
    <property type="entry name" value="Solute-binding_3/MltF_N"/>
</dbReference>
<evidence type="ECO:0000259" key="4">
    <source>
        <dbReference type="SMART" id="SM00062"/>
    </source>
</evidence>
<proteinExistence type="inferred from homology"/>
<protein>
    <submittedName>
        <fullName evidence="5">Amino acid ABC transporter substrate-binding protein (PAAT family)</fullName>
    </submittedName>
</protein>
<organism evidence="5 6">
    <name type="scientific">Marinimicrobium koreense</name>
    <dbReference type="NCBI Taxonomy" id="306545"/>
    <lineage>
        <taxon>Bacteria</taxon>
        <taxon>Pseudomonadati</taxon>
        <taxon>Pseudomonadota</taxon>
        <taxon>Gammaproteobacteria</taxon>
        <taxon>Cellvibrionales</taxon>
        <taxon>Cellvibrionaceae</taxon>
        <taxon>Marinimicrobium</taxon>
    </lineage>
</organism>
<dbReference type="SUPFAM" id="SSF53850">
    <property type="entry name" value="Periplasmic binding protein-like II"/>
    <property type="match status" value="1"/>
</dbReference>
<name>A0A3N1NX19_9GAMM</name>
<dbReference type="PANTHER" id="PTHR35936:SF35">
    <property type="entry name" value="L-CYSTINE-BINDING PROTEIN TCYJ"/>
    <property type="match status" value="1"/>
</dbReference>
<dbReference type="SMART" id="SM00062">
    <property type="entry name" value="PBPb"/>
    <property type="match status" value="1"/>
</dbReference>
<keyword evidence="6" id="KW-1185">Reference proteome</keyword>
<accession>A0A3N1NX19</accession>
<evidence type="ECO:0000313" key="6">
    <source>
        <dbReference type="Proteomes" id="UP000273643"/>
    </source>
</evidence>
<comment type="caution">
    <text evidence="5">The sequence shown here is derived from an EMBL/GenBank/DDBJ whole genome shotgun (WGS) entry which is preliminary data.</text>
</comment>
<evidence type="ECO:0000256" key="3">
    <source>
        <dbReference type="SAM" id="SignalP"/>
    </source>
</evidence>
<evidence type="ECO:0000256" key="1">
    <source>
        <dbReference type="ARBA" id="ARBA00010333"/>
    </source>
</evidence>
<dbReference type="EMBL" id="RJUK01000001">
    <property type="protein sequence ID" value="ROQ20713.1"/>
    <property type="molecule type" value="Genomic_DNA"/>
</dbReference>
<dbReference type="PANTHER" id="PTHR35936">
    <property type="entry name" value="MEMBRANE-BOUND LYTIC MUREIN TRANSGLYCOSYLASE F"/>
    <property type="match status" value="1"/>
</dbReference>
<evidence type="ECO:0000256" key="2">
    <source>
        <dbReference type="ARBA" id="ARBA00022729"/>
    </source>
</evidence>
<dbReference type="Gene3D" id="3.40.190.10">
    <property type="entry name" value="Periplasmic binding protein-like II"/>
    <property type="match status" value="2"/>
</dbReference>
<dbReference type="Proteomes" id="UP000273643">
    <property type="component" value="Unassembled WGS sequence"/>
</dbReference>
<dbReference type="Pfam" id="PF00497">
    <property type="entry name" value="SBP_bac_3"/>
    <property type="match status" value="1"/>
</dbReference>
<dbReference type="AlphaFoldDB" id="A0A3N1NX19"/>
<feature type="chain" id="PRO_5018258048" evidence="3">
    <location>
        <begin position="25"/>
        <end position="252"/>
    </location>
</feature>
<comment type="similarity">
    <text evidence="1">Belongs to the bacterial solute-binding protein 3 family.</text>
</comment>
<feature type="signal peptide" evidence="3">
    <location>
        <begin position="1"/>
        <end position="24"/>
    </location>
</feature>
<sequence length="252" mass="28822">MRRIVLTVLLVCISCAASGTTLVAAVAEKDYPPFYYFDDQAGQWRGISVDVCERVAQQLGYKLEYRRYPFSRLLQHVGDGRADIACTLFNTSKRAPGVTFTSIPHAFETVSVFRRAGDEPLDSSDINWLREFQLGGIRAYYYGEALEDDTAFKKLRVNDEEQLIKVLLGGRVDYALGNKPAIELHAERLGVRNQIEFMEPPVFRGPIYIAISRQREDAHKLAADFTRAVQRFRETDEYVYLLERYGIESLLF</sequence>
<feature type="domain" description="Solute-binding protein family 3/N-terminal" evidence="4">
    <location>
        <begin position="21"/>
        <end position="249"/>
    </location>
</feature>
<dbReference type="RefSeq" id="WP_170162867.1">
    <property type="nucleotide sequence ID" value="NZ_RJUK01000001.1"/>
</dbReference>
<reference evidence="5 6" key="1">
    <citation type="submission" date="2018-11" db="EMBL/GenBank/DDBJ databases">
        <title>Genomic Encyclopedia of Type Strains, Phase IV (KMG-IV): sequencing the most valuable type-strain genomes for metagenomic binning, comparative biology and taxonomic classification.</title>
        <authorList>
            <person name="Goeker M."/>
        </authorList>
    </citation>
    <scope>NUCLEOTIDE SEQUENCE [LARGE SCALE GENOMIC DNA]</scope>
    <source>
        <strain evidence="5 6">DSM 16974</strain>
    </source>
</reference>
<gene>
    <name evidence="5" type="ORF">EDC38_1326</name>
</gene>
<evidence type="ECO:0000313" key="5">
    <source>
        <dbReference type="EMBL" id="ROQ20713.1"/>
    </source>
</evidence>